<dbReference type="OrthoDB" id="10012075at2759"/>
<protein>
    <recommendedName>
        <fullName evidence="3">Ig-like domain-containing protein</fullName>
    </recommendedName>
</protein>
<organism evidence="1 2">
    <name type="scientific">Daphnia galeata</name>
    <dbReference type="NCBI Taxonomy" id="27404"/>
    <lineage>
        <taxon>Eukaryota</taxon>
        <taxon>Metazoa</taxon>
        <taxon>Ecdysozoa</taxon>
        <taxon>Arthropoda</taxon>
        <taxon>Crustacea</taxon>
        <taxon>Branchiopoda</taxon>
        <taxon>Diplostraca</taxon>
        <taxon>Cladocera</taxon>
        <taxon>Anomopoda</taxon>
        <taxon>Daphniidae</taxon>
        <taxon>Daphnia</taxon>
    </lineage>
</organism>
<keyword evidence="2" id="KW-1185">Reference proteome</keyword>
<accession>A0A8J2WCA7</accession>
<evidence type="ECO:0008006" key="3">
    <source>
        <dbReference type="Google" id="ProtNLM"/>
    </source>
</evidence>
<evidence type="ECO:0000313" key="1">
    <source>
        <dbReference type="EMBL" id="CAH0101104.1"/>
    </source>
</evidence>
<evidence type="ECO:0000313" key="2">
    <source>
        <dbReference type="Proteomes" id="UP000789390"/>
    </source>
</evidence>
<reference evidence="1" key="1">
    <citation type="submission" date="2021-11" db="EMBL/GenBank/DDBJ databases">
        <authorList>
            <person name="Schell T."/>
        </authorList>
    </citation>
    <scope>NUCLEOTIDE SEQUENCE</scope>
    <source>
        <strain evidence="1">M5</strain>
    </source>
</reference>
<dbReference type="AlphaFoldDB" id="A0A8J2WCA7"/>
<sequence>MMLNSRQNPLHTSGRSSKRMTATIIRLNVQQLWMFFLMTVSGDALSSRHSRSFTKYVMLSDGSITPSTVTTAEPHFSESIRNVTVPLGREAVLSCVINNLADYKKRQPAAKIL</sequence>
<proteinExistence type="predicted"/>
<gene>
    <name evidence="1" type="ORF">DGAL_LOCUS3405</name>
</gene>
<dbReference type="Proteomes" id="UP000789390">
    <property type="component" value="Unassembled WGS sequence"/>
</dbReference>
<name>A0A8J2WCA7_9CRUS</name>
<comment type="caution">
    <text evidence="1">The sequence shown here is derived from an EMBL/GenBank/DDBJ whole genome shotgun (WGS) entry which is preliminary data.</text>
</comment>
<dbReference type="EMBL" id="CAKKLH010000052">
    <property type="protein sequence ID" value="CAH0101104.1"/>
    <property type="molecule type" value="Genomic_DNA"/>
</dbReference>